<dbReference type="EMBL" id="CP032157">
    <property type="protein sequence ID" value="AXY73804.1"/>
    <property type="molecule type" value="Genomic_DNA"/>
</dbReference>
<dbReference type="NCBIfam" id="TIGR00231">
    <property type="entry name" value="small_GTP"/>
    <property type="match status" value="1"/>
</dbReference>
<dbReference type="CDD" id="cd16262">
    <property type="entry name" value="EFG_III"/>
    <property type="match status" value="1"/>
</dbReference>
<dbReference type="SUPFAM" id="SSF54980">
    <property type="entry name" value="EF-G C-terminal domain-like"/>
    <property type="match status" value="2"/>
</dbReference>
<evidence type="ECO:0000256" key="3">
    <source>
        <dbReference type="ARBA" id="ARBA00022741"/>
    </source>
</evidence>
<dbReference type="InterPro" id="IPR035647">
    <property type="entry name" value="EFG_III/V"/>
</dbReference>
<dbReference type="GO" id="GO:0005525">
    <property type="term" value="F:GTP binding"/>
    <property type="evidence" value="ECO:0007669"/>
    <property type="project" value="UniProtKB-KW"/>
</dbReference>
<sequence>MPEFDTSHVKNIVLLGHAGAGKTTLAECMLFEAGLITRRGSVQERNTVSDYHELEQERGNSIFSTLLHSKWRGYKINIIDTPGYDDFAGEVVSALRVADTGVMLLNAVMGVEVGTDIIWEYTEQFKTPMIFAVNKLDDDNADFDTTVREAKNHFGNKVVVVQYPQQQGVGFHAIIDVLRMTMYKFHDAGGKPEKLPIPEEEKARADELHRELVEAIAGNDEALMEKYFDKGELDEDEMKEGMKKAMINHDLFPLFCLSAERNMGSGRLMGFIDNVCPSANEMRAAAKLVSGQQNLTCDASGPACLFIYKTMSEPHVGELSFFKVYSGTIKSGMELVNETTGASEKLNQLFVVEGNKRINVPELVAGDIGATLKLKNTHVNNTLHEKGKNLELEPIIFPAANMSMAIESVKKGEEEKLSVALHQLPEEDPTVRVEFSQELKQTIIHCLGELHLSVIRWRIEHLHGVEVKFTRPRIPYRETIRRMAESSYRHKKQSGGNGQFGEVFMRIEPWYEGMPDPKGLNVRAREEHPLDWGGKLVYYNCIVGGAIDTRFLPSILKGVMEKMHEGPQTGSFVRDVRVSVYDGKMHPVDSNDISFKIAGLMAFKQAFAQADPQILEPIYHVEVLCPDDLTGSVIGDLQTRRAIVEGMDTEGHFTRILAKVPLAEMHDYSSSLRSITQGRAKFNMKFEDYAAVPSEVQKKLQDDYHRLAKEEA</sequence>
<dbReference type="InterPro" id="IPR035649">
    <property type="entry name" value="EFG_V"/>
</dbReference>
<protein>
    <recommendedName>
        <fullName evidence="2">Elongation factor G</fullName>
    </recommendedName>
    <alternativeName>
        <fullName evidence="1">Tetracycline resistance protein TetQ</fullName>
    </alternativeName>
</protein>
<dbReference type="CDD" id="cd04170">
    <property type="entry name" value="EF-G_bact"/>
    <property type="match status" value="1"/>
</dbReference>
<dbReference type="InterPro" id="IPR047872">
    <property type="entry name" value="EFG_IV"/>
</dbReference>
<dbReference type="InterPro" id="IPR005517">
    <property type="entry name" value="Transl_elong_EFG/EF2_IV"/>
</dbReference>
<dbReference type="SUPFAM" id="SSF52540">
    <property type="entry name" value="P-loop containing nucleoside triphosphate hydrolases"/>
    <property type="match status" value="1"/>
</dbReference>
<dbReference type="KEGG" id="pseg:D3H65_07355"/>
<dbReference type="InterPro" id="IPR005225">
    <property type="entry name" value="Small_GTP-bd"/>
</dbReference>
<proteinExistence type="predicted"/>
<dbReference type="NCBIfam" id="NF009381">
    <property type="entry name" value="PRK12740.1-5"/>
    <property type="match status" value="1"/>
</dbReference>
<evidence type="ECO:0000256" key="2">
    <source>
        <dbReference type="ARBA" id="ARBA00017872"/>
    </source>
</evidence>
<evidence type="ECO:0000259" key="7">
    <source>
        <dbReference type="PROSITE" id="PS51722"/>
    </source>
</evidence>
<dbReference type="OrthoDB" id="9801591at2"/>
<evidence type="ECO:0000313" key="8">
    <source>
        <dbReference type="EMBL" id="AXY73804.1"/>
    </source>
</evidence>
<dbReference type="Pfam" id="PF22042">
    <property type="entry name" value="EF-G_D2"/>
    <property type="match status" value="1"/>
</dbReference>
<dbReference type="Gene3D" id="2.40.30.10">
    <property type="entry name" value="Translation factors"/>
    <property type="match status" value="1"/>
</dbReference>
<dbReference type="GO" id="GO:0003924">
    <property type="term" value="F:GTPase activity"/>
    <property type="evidence" value="ECO:0007669"/>
    <property type="project" value="InterPro"/>
</dbReference>
<organism evidence="8 9">
    <name type="scientific">Paraflavitalea soli</name>
    <dbReference type="NCBI Taxonomy" id="2315862"/>
    <lineage>
        <taxon>Bacteria</taxon>
        <taxon>Pseudomonadati</taxon>
        <taxon>Bacteroidota</taxon>
        <taxon>Chitinophagia</taxon>
        <taxon>Chitinophagales</taxon>
        <taxon>Chitinophagaceae</taxon>
        <taxon>Paraflavitalea</taxon>
    </lineage>
</organism>
<evidence type="ECO:0000256" key="4">
    <source>
        <dbReference type="ARBA" id="ARBA00022768"/>
    </source>
</evidence>
<dbReference type="SUPFAM" id="SSF50447">
    <property type="entry name" value="Translation proteins"/>
    <property type="match status" value="1"/>
</dbReference>
<evidence type="ECO:0000256" key="1">
    <source>
        <dbReference type="ARBA" id="ARBA00013902"/>
    </source>
</evidence>
<dbReference type="FunFam" id="3.30.70.240:FF:000001">
    <property type="entry name" value="Elongation factor G"/>
    <property type="match status" value="1"/>
</dbReference>
<dbReference type="AlphaFoldDB" id="A0A3B7MHC6"/>
<dbReference type="SUPFAM" id="SSF54211">
    <property type="entry name" value="Ribosomal protein S5 domain 2-like"/>
    <property type="match status" value="1"/>
</dbReference>
<dbReference type="CDD" id="cd03713">
    <property type="entry name" value="EFG_mtEFG_C"/>
    <property type="match status" value="1"/>
</dbReference>
<evidence type="ECO:0000313" key="9">
    <source>
        <dbReference type="Proteomes" id="UP000263900"/>
    </source>
</evidence>
<accession>A0A3B7MHC6</accession>
<feature type="domain" description="Tr-type G" evidence="7">
    <location>
        <begin position="7"/>
        <end position="281"/>
    </location>
</feature>
<dbReference type="CDD" id="cd04088">
    <property type="entry name" value="EFG_mtEFG_II"/>
    <property type="match status" value="1"/>
</dbReference>
<dbReference type="InterPro" id="IPR009022">
    <property type="entry name" value="EFG_III"/>
</dbReference>
<reference evidence="8 9" key="1">
    <citation type="submission" date="2018-09" db="EMBL/GenBank/DDBJ databases">
        <title>Genome sequencing of strain 6GH32-13.</title>
        <authorList>
            <person name="Weon H.-Y."/>
            <person name="Heo J."/>
            <person name="Kwon S.-W."/>
        </authorList>
    </citation>
    <scope>NUCLEOTIDE SEQUENCE [LARGE SCALE GENOMIC DNA]</scope>
    <source>
        <strain evidence="8 9">5GH32-13</strain>
    </source>
</reference>
<dbReference type="PRINTS" id="PR00315">
    <property type="entry name" value="ELONGATNFCT"/>
</dbReference>
<dbReference type="GO" id="GO:0032790">
    <property type="term" value="P:ribosome disassembly"/>
    <property type="evidence" value="ECO:0007669"/>
    <property type="project" value="TreeGrafter"/>
</dbReference>
<dbReference type="InterPro" id="IPR053905">
    <property type="entry name" value="EF-G-like_DII"/>
</dbReference>
<dbReference type="InterPro" id="IPR027417">
    <property type="entry name" value="P-loop_NTPase"/>
</dbReference>
<keyword evidence="9" id="KW-1185">Reference proteome</keyword>
<dbReference type="Gene3D" id="3.30.230.10">
    <property type="match status" value="1"/>
</dbReference>
<dbReference type="GO" id="GO:0003746">
    <property type="term" value="F:translation elongation factor activity"/>
    <property type="evidence" value="ECO:0007669"/>
    <property type="project" value="UniProtKB-KW"/>
</dbReference>
<dbReference type="Pfam" id="PF03764">
    <property type="entry name" value="EFG_IV"/>
    <property type="match status" value="2"/>
</dbReference>
<keyword evidence="4 8" id="KW-0251">Elongation factor</keyword>
<dbReference type="Pfam" id="PF00679">
    <property type="entry name" value="EFG_C"/>
    <property type="match status" value="1"/>
</dbReference>
<keyword evidence="5" id="KW-0342">GTP-binding</keyword>
<dbReference type="PANTHER" id="PTHR43261:SF6">
    <property type="entry name" value="ELONGATION FACTOR G-LIKE PROTEIN"/>
    <property type="match status" value="1"/>
</dbReference>
<dbReference type="InterPro" id="IPR000795">
    <property type="entry name" value="T_Tr_GTP-bd_dom"/>
</dbReference>
<evidence type="ECO:0000256" key="5">
    <source>
        <dbReference type="ARBA" id="ARBA00023134"/>
    </source>
</evidence>
<dbReference type="Proteomes" id="UP000263900">
    <property type="component" value="Chromosome"/>
</dbReference>
<dbReference type="Gene3D" id="3.30.70.870">
    <property type="entry name" value="Elongation Factor G (Translational Gtpase), domain 3"/>
    <property type="match status" value="1"/>
</dbReference>
<keyword evidence="4 8" id="KW-0648">Protein biosynthesis</keyword>
<dbReference type="Pfam" id="PF14492">
    <property type="entry name" value="EFG_III"/>
    <property type="match status" value="1"/>
</dbReference>
<dbReference type="InterPro" id="IPR009000">
    <property type="entry name" value="Transl_B-barrel_sf"/>
</dbReference>
<dbReference type="CDD" id="cd01434">
    <property type="entry name" value="EFG_mtEFG1_IV"/>
    <property type="match status" value="1"/>
</dbReference>
<dbReference type="RefSeq" id="WP_119049639.1">
    <property type="nucleotide sequence ID" value="NZ_CP032157.1"/>
</dbReference>
<dbReference type="PROSITE" id="PS51722">
    <property type="entry name" value="G_TR_2"/>
    <property type="match status" value="1"/>
</dbReference>
<dbReference type="InterPro" id="IPR014721">
    <property type="entry name" value="Ribsml_uS5_D2-typ_fold_subgr"/>
</dbReference>
<dbReference type="SMART" id="SM00838">
    <property type="entry name" value="EFG_C"/>
    <property type="match status" value="1"/>
</dbReference>
<gene>
    <name evidence="8" type="ORF">D3H65_07355</name>
</gene>
<dbReference type="Gene3D" id="3.40.50.300">
    <property type="entry name" value="P-loop containing nucleotide triphosphate hydrolases"/>
    <property type="match status" value="1"/>
</dbReference>
<evidence type="ECO:0000256" key="6">
    <source>
        <dbReference type="ARBA" id="ARBA00024731"/>
    </source>
</evidence>
<dbReference type="PANTHER" id="PTHR43261">
    <property type="entry name" value="TRANSLATION ELONGATION FACTOR G-RELATED"/>
    <property type="match status" value="1"/>
</dbReference>
<dbReference type="InterPro" id="IPR000640">
    <property type="entry name" value="EFG_V-like"/>
</dbReference>
<dbReference type="InterPro" id="IPR041095">
    <property type="entry name" value="EFG_II"/>
</dbReference>
<dbReference type="InterPro" id="IPR020568">
    <property type="entry name" value="Ribosomal_Su5_D2-typ_SF"/>
</dbReference>
<keyword evidence="3" id="KW-0547">Nucleotide-binding</keyword>
<dbReference type="SMART" id="SM00889">
    <property type="entry name" value="EFG_IV"/>
    <property type="match status" value="1"/>
</dbReference>
<comment type="function">
    <text evidence="6">Catalyzes the GTP-dependent ribosomal translocation step during translation elongation. During this step, the ribosome changes from the pre-translocational (PRE) to the post-translocational (POST) state as the newly formed A-site-bound peptidyl-tRNA and P-site-bound deacylated tRNA move to the P and E sites, respectively. Catalyzes the coordinated movement of the two tRNA molecules, the mRNA and conformational changes in the ribosome.</text>
</comment>
<dbReference type="Gene3D" id="3.30.70.240">
    <property type="match status" value="1"/>
</dbReference>
<name>A0A3B7MHC6_9BACT</name>
<dbReference type="Pfam" id="PF00009">
    <property type="entry name" value="GTP_EFTU"/>
    <property type="match status" value="1"/>
</dbReference>